<dbReference type="EMBL" id="KZ505650">
    <property type="protein sequence ID" value="PKU48585.1"/>
    <property type="molecule type" value="Genomic_DNA"/>
</dbReference>
<keyword evidence="1" id="KW-0808">Transferase</keyword>
<organism evidence="1 2">
    <name type="scientific">Limosa lapponica baueri</name>
    <dbReference type="NCBI Taxonomy" id="1758121"/>
    <lineage>
        <taxon>Eukaryota</taxon>
        <taxon>Metazoa</taxon>
        <taxon>Chordata</taxon>
        <taxon>Craniata</taxon>
        <taxon>Vertebrata</taxon>
        <taxon>Euteleostomi</taxon>
        <taxon>Archelosauria</taxon>
        <taxon>Archosauria</taxon>
        <taxon>Dinosauria</taxon>
        <taxon>Saurischia</taxon>
        <taxon>Theropoda</taxon>
        <taxon>Coelurosauria</taxon>
        <taxon>Aves</taxon>
        <taxon>Neognathae</taxon>
        <taxon>Neoaves</taxon>
        <taxon>Charadriiformes</taxon>
        <taxon>Scolopacidae</taxon>
        <taxon>Limosa</taxon>
    </lineage>
</organism>
<accession>A0A2I0URB4</accession>
<reference evidence="2" key="1">
    <citation type="submission" date="2017-11" db="EMBL/GenBank/DDBJ databases">
        <authorList>
            <person name="Lima N.C."/>
            <person name="Parody-Merino A.M."/>
            <person name="Battley P.F."/>
            <person name="Fidler A.E."/>
            <person name="Prosdocimi F."/>
        </authorList>
    </citation>
    <scope>NUCLEOTIDE SEQUENCE [LARGE SCALE GENOMIC DNA]</scope>
</reference>
<sequence length="67" mass="7547">MLFNIFINDVDNGTECTLSKFTDDTKLGGVADTPYGCAAVQSDLNRLENWAERRLMQLNKILHLGEE</sequence>
<evidence type="ECO:0000313" key="2">
    <source>
        <dbReference type="Proteomes" id="UP000233556"/>
    </source>
</evidence>
<dbReference type="OrthoDB" id="416454at2759"/>
<proteinExistence type="predicted"/>
<protein>
    <submittedName>
        <fullName evidence="1">Rna-directed dna polymerase from mobile element jockey-like</fullName>
    </submittedName>
</protein>
<dbReference type="AlphaFoldDB" id="A0A2I0URB4"/>
<evidence type="ECO:0000313" key="1">
    <source>
        <dbReference type="EMBL" id="PKU48585.1"/>
    </source>
</evidence>
<keyword evidence="2" id="KW-1185">Reference proteome</keyword>
<keyword evidence="1" id="KW-0695">RNA-directed DNA polymerase</keyword>
<gene>
    <name evidence="1" type="ORF">llap_1121</name>
</gene>
<keyword evidence="1" id="KW-0548">Nucleotidyltransferase</keyword>
<dbReference type="GO" id="GO:0003964">
    <property type="term" value="F:RNA-directed DNA polymerase activity"/>
    <property type="evidence" value="ECO:0007669"/>
    <property type="project" value="UniProtKB-KW"/>
</dbReference>
<dbReference type="Proteomes" id="UP000233556">
    <property type="component" value="Unassembled WGS sequence"/>
</dbReference>
<reference evidence="2" key="2">
    <citation type="submission" date="2017-12" db="EMBL/GenBank/DDBJ databases">
        <title>Genome sequence of the Bar-tailed Godwit (Limosa lapponica baueri).</title>
        <authorList>
            <person name="Lima N.C.B."/>
            <person name="Parody-Merino A.M."/>
            <person name="Battley P.F."/>
            <person name="Fidler A.E."/>
            <person name="Prosdocimi F."/>
        </authorList>
    </citation>
    <scope>NUCLEOTIDE SEQUENCE [LARGE SCALE GENOMIC DNA]</scope>
</reference>
<name>A0A2I0URB4_LIMLA</name>
<dbReference type="PANTHER" id="PTHR33332">
    <property type="entry name" value="REVERSE TRANSCRIPTASE DOMAIN-CONTAINING PROTEIN"/>
    <property type="match status" value="1"/>
</dbReference>